<dbReference type="PANTHER" id="PTHR43283:SF3">
    <property type="entry name" value="BETA-LACTAMASE FAMILY PROTEIN (AFU_ORTHOLOGUE AFUA_5G07500)"/>
    <property type="match status" value="1"/>
</dbReference>
<evidence type="ECO:0000313" key="4">
    <source>
        <dbReference type="Proteomes" id="UP001427805"/>
    </source>
</evidence>
<dbReference type="EMBL" id="JBDIZK010000012">
    <property type="protein sequence ID" value="MEN3749105.1"/>
    <property type="molecule type" value="Genomic_DNA"/>
</dbReference>
<dbReference type="InterPro" id="IPR012338">
    <property type="entry name" value="Beta-lactam/transpept-like"/>
</dbReference>
<dbReference type="RefSeq" id="WP_346248144.1">
    <property type="nucleotide sequence ID" value="NZ_JBDIZK010000012.1"/>
</dbReference>
<reference evidence="3 4" key="1">
    <citation type="submission" date="2024-05" db="EMBL/GenBank/DDBJ databases">
        <title>Sphingomonas sp. HF-S3 16S ribosomal RNA gene Genome sequencing and assembly.</title>
        <authorList>
            <person name="Lee H."/>
        </authorList>
    </citation>
    <scope>NUCLEOTIDE SEQUENCE [LARGE SCALE GENOMIC DNA]</scope>
    <source>
        <strain evidence="3 4">HF-S3</strain>
    </source>
</reference>
<dbReference type="InterPro" id="IPR050789">
    <property type="entry name" value="Diverse_Enzym_Activities"/>
</dbReference>
<proteinExistence type="predicted"/>
<keyword evidence="4" id="KW-1185">Reference proteome</keyword>
<gene>
    <name evidence="3" type="ORF">TPR58_18170</name>
</gene>
<comment type="caution">
    <text evidence="3">The sequence shown here is derived from an EMBL/GenBank/DDBJ whole genome shotgun (WGS) entry which is preliminary data.</text>
</comment>
<organism evidence="3 4">
    <name type="scientific">Sphingomonas rustica</name>
    <dbReference type="NCBI Taxonomy" id="3103142"/>
    <lineage>
        <taxon>Bacteria</taxon>
        <taxon>Pseudomonadati</taxon>
        <taxon>Pseudomonadota</taxon>
        <taxon>Alphaproteobacteria</taxon>
        <taxon>Sphingomonadales</taxon>
        <taxon>Sphingomonadaceae</taxon>
        <taxon>Sphingomonas</taxon>
    </lineage>
</organism>
<evidence type="ECO:0000256" key="1">
    <source>
        <dbReference type="SAM" id="SignalP"/>
    </source>
</evidence>
<accession>A0ABV0BC07</accession>
<dbReference type="InterPro" id="IPR001466">
    <property type="entry name" value="Beta-lactam-related"/>
</dbReference>
<dbReference type="Pfam" id="PF00144">
    <property type="entry name" value="Beta-lactamase"/>
    <property type="match status" value="1"/>
</dbReference>
<evidence type="ECO:0000313" key="3">
    <source>
        <dbReference type="EMBL" id="MEN3749105.1"/>
    </source>
</evidence>
<keyword evidence="1" id="KW-0732">Signal</keyword>
<dbReference type="Proteomes" id="UP001427805">
    <property type="component" value="Unassembled WGS sequence"/>
</dbReference>
<protein>
    <submittedName>
        <fullName evidence="3">Serine hydrolase domain-containing protein</fullName>
        <ecNumber evidence="3">3.1.1.103</ecNumber>
    </submittedName>
</protein>
<feature type="chain" id="PRO_5045767001" evidence="1">
    <location>
        <begin position="19"/>
        <end position="660"/>
    </location>
</feature>
<evidence type="ECO:0000259" key="2">
    <source>
        <dbReference type="Pfam" id="PF00144"/>
    </source>
</evidence>
<name>A0ABV0BC07_9SPHN</name>
<dbReference type="EC" id="3.1.1.103" evidence="3"/>
<feature type="signal peptide" evidence="1">
    <location>
        <begin position="1"/>
        <end position="18"/>
    </location>
</feature>
<feature type="domain" description="Beta-lactamase-related" evidence="2">
    <location>
        <begin position="192"/>
        <end position="522"/>
    </location>
</feature>
<dbReference type="GO" id="GO:0016787">
    <property type="term" value="F:hydrolase activity"/>
    <property type="evidence" value="ECO:0007669"/>
    <property type="project" value="UniProtKB-KW"/>
</dbReference>
<keyword evidence="3" id="KW-0378">Hydrolase</keyword>
<dbReference type="Gene3D" id="3.40.710.10">
    <property type="entry name" value="DD-peptidase/beta-lactamase superfamily"/>
    <property type="match status" value="1"/>
</dbReference>
<sequence>MKPLLALALACSPVIAMAQTAPTTGATAAAADTPGTTDAGVHYVQPKDWAADRQGRAIVLAAPEKDLRIVLVDVGQAADAAAAATAAWAAYRQGAAPAVELSTAAPAGDGWDERVSIAYRTLPSERAIRAALALRKGSGWTVMLIDGAAGTANKRSAAISVVQQGLRPTGFQVESFAGKTAHRLTPERIEQLRRFVEQSAAALEVPGVGLALIQDGKVVWEGGVGVRALGSPEKVDAHTKFMIASNTKGLTTLLLSVLADEGKLRWDQPVIDLYPSFRLGSDEVTRSVQVRHLVCACTGLPRQDYGFILADADRPAAETFRGLAATHPTSKFGELFQYNNLMASAAGYIGGAIVHPEMEIGAAYDRTMQEKVFSPLGMRDSSFDYAKGMAGNWAAPHGFDIDGRVVRMSNDFNFAARPHRPAGAAFASTADMVRYVQLELSGGVLPNGKRMVSQANLFERRRKGVQVGPDSWYGMGLFQREAWGIPVVTHGGTLVGYHTTWFALPEAGVGAVILTNADPGAQMLAPFLRRLVELLYDGQPQAEQEVAAAAQRVRAEAKAKRDSVTFPGDPAVLAGLAPHYLAPGFGQITISERNGAKWMKAGFVEGPIATRANADGTISIVSAGPGIITIEALVGKQGDKRTLTINDGQQNEYVYVEDGR</sequence>
<dbReference type="SUPFAM" id="SSF56601">
    <property type="entry name" value="beta-lactamase/transpeptidase-like"/>
    <property type="match status" value="1"/>
</dbReference>
<dbReference type="PANTHER" id="PTHR43283">
    <property type="entry name" value="BETA-LACTAMASE-RELATED"/>
    <property type="match status" value="1"/>
</dbReference>